<feature type="transmembrane region" description="Helical" evidence="6">
    <location>
        <begin position="129"/>
        <end position="145"/>
    </location>
</feature>
<organism evidence="7 8">
    <name type="scientific">Photobacterium halotolerans</name>
    <dbReference type="NCBI Taxonomy" id="265726"/>
    <lineage>
        <taxon>Bacteria</taxon>
        <taxon>Pseudomonadati</taxon>
        <taxon>Pseudomonadota</taxon>
        <taxon>Gammaproteobacteria</taxon>
        <taxon>Vibrionales</taxon>
        <taxon>Vibrionaceae</taxon>
        <taxon>Photobacterium</taxon>
    </lineage>
</organism>
<sequence>MDFTTALFSILTIHLMASISPGPDFVVVSQKTLHQGRKAGIFCGIGVCVGLLVHIGYSVAGLTTALGHSEHIAQGIGIFGGSYLVFLGYQSIKSSFSEQAEVVVNEGSKTATQSAFWSGLIVNILNPKAAIYFISLFSIIISPTMGAEKLLLVIVSIIAVQMAWYLTFIYFVTIPSVRAKFNSNIYLIDRTLGALMAFMGLYMIATYTFR</sequence>
<dbReference type="OrthoDB" id="9804822at2"/>
<evidence type="ECO:0000256" key="1">
    <source>
        <dbReference type="ARBA" id="ARBA00004651"/>
    </source>
</evidence>
<dbReference type="Pfam" id="PF01810">
    <property type="entry name" value="LysE"/>
    <property type="match status" value="1"/>
</dbReference>
<dbReference type="Proteomes" id="UP000033633">
    <property type="component" value="Unassembled WGS sequence"/>
</dbReference>
<evidence type="ECO:0000313" key="7">
    <source>
        <dbReference type="EMBL" id="KKD00460.1"/>
    </source>
</evidence>
<feature type="transmembrane region" description="Helical" evidence="6">
    <location>
        <begin position="6"/>
        <end position="27"/>
    </location>
</feature>
<name>A0A0F5VG37_9GAMM</name>
<evidence type="ECO:0000313" key="8">
    <source>
        <dbReference type="Proteomes" id="UP000033633"/>
    </source>
</evidence>
<dbReference type="PANTHER" id="PTHR30086:SF21">
    <property type="entry name" value="TRANSPORT PROTEIN"/>
    <property type="match status" value="1"/>
</dbReference>
<dbReference type="STRING" id="265726.KY46_07425"/>
<comment type="caution">
    <text evidence="7">The sequence shown here is derived from an EMBL/GenBank/DDBJ whole genome shotgun (WGS) entry which is preliminary data.</text>
</comment>
<evidence type="ECO:0000256" key="4">
    <source>
        <dbReference type="ARBA" id="ARBA00022989"/>
    </source>
</evidence>
<evidence type="ECO:0000256" key="6">
    <source>
        <dbReference type="SAM" id="Phobius"/>
    </source>
</evidence>
<proteinExistence type="predicted"/>
<dbReference type="GO" id="GO:0005886">
    <property type="term" value="C:plasma membrane"/>
    <property type="evidence" value="ECO:0007669"/>
    <property type="project" value="UniProtKB-SubCell"/>
</dbReference>
<keyword evidence="3 6" id="KW-0812">Transmembrane</keyword>
<reference evidence="7 8" key="1">
    <citation type="submission" date="2014-12" db="EMBL/GenBank/DDBJ databases">
        <title>Mercury Reductase activity and rhizosphere competence traits in the genome of root associated Photobacterium halotolerans MELD1.</title>
        <authorList>
            <person name="Mathew D.C."/>
            <person name="Huang C.-C."/>
        </authorList>
    </citation>
    <scope>NUCLEOTIDE SEQUENCE [LARGE SCALE GENOMIC DNA]</scope>
    <source>
        <strain evidence="7 8">MELD1</strain>
    </source>
</reference>
<feature type="transmembrane region" description="Helical" evidence="6">
    <location>
        <begin position="72"/>
        <end position="89"/>
    </location>
</feature>
<dbReference type="InterPro" id="IPR001123">
    <property type="entry name" value="LeuE-type"/>
</dbReference>
<dbReference type="AlphaFoldDB" id="A0A0F5VG37"/>
<evidence type="ECO:0000256" key="3">
    <source>
        <dbReference type="ARBA" id="ARBA00022692"/>
    </source>
</evidence>
<dbReference type="PATRIC" id="fig|265726.11.peg.3548"/>
<keyword evidence="2" id="KW-1003">Cell membrane</keyword>
<keyword evidence="5 6" id="KW-0472">Membrane</keyword>
<comment type="subcellular location">
    <subcellularLocation>
        <location evidence="1">Cell membrane</location>
        <topology evidence="1">Multi-pass membrane protein</topology>
    </subcellularLocation>
</comment>
<dbReference type="EMBL" id="JWYV01000004">
    <property type="protein sequence ID" value="KKD00460.1"/>
    <property type="molecule type" value="Genomic_DNA"/>
</dbReference>
<evidence type="ECO:0000256" key="5">
    <source>
        <dbReference type="ARBA" id="ARBA00023136"/>
    </source>
</evidence>
<gene>
    <name evidence="7" type="ORF">KY46_07425</name>
</gene>
<accession>A0A0F5VG37</accession>
<keyword evidence="8" id="KW-1185">Reference proteome</keyword>
<protein>
    <submittedName>
        <fullName evidence="7">Threonine transporter RhtB</fullName>
    </submittedName>
</protein>
<feature type="transmembrane region" description="Helical" evidence="6">
    <location>
        <begin position="39"/>
        <end position="60"/>
    </location>
</feature>
<dbReference type="GO" id="GO:0015171">
    <property type="term" value="F:amino acid transmembrane transporter activity"/>
    <property type="evidence" value="ECO:0007669"/>
    <property type="project" value="TreeGrafter"/>
</dbReference>
<keyword evidence="4 6" id="KW-1133">Transmembrane helix</keyword>
<feature type="transmembrane region" description="Helical" evidence="6">
    <location>
        <begin position="192"/>
        <end position="209"/>
    </location>
</feature>
<feature type="transmembrane region" description="Helical" evidence="6">
    <location>
        <begin position="151"/>
        <end position="172"/>
    </location>
</feature>
<evidence type="ECO:0000256" key="2">
    <source>
        <dbReference type="ARBA" id="ARBA00022475"/>
    </source>
</evidence>
<dbReference type="PANTHER" id="PTHR30086">
    <property type="entry name" value="ARGININE EXPORTER PROTEIN ARGO"/>
    <property type="match status" value="1"/>
</dbReference>